<feature type="compositionally biased region" description="Basic and acidic residues" evidence="2">
    <location>
        <begin position="1"/>
        <end position="28"/>
    </location>
</feature>
<dbReference type="InterPro" id="IPR001969">
    <property type="entry name" value="Aspartic_peptidase_AS"/>
</dbReference>
<dbReference type="GO" id="GO:0008270">
    <property type="term" value="F:zinc ion binding"/>
    <property type="evidence" value="ECO:0007669"/>
    <property type="project" value="UniProtKB-KW"/>
</dbReference>
<keyword evidence="1" id="KW-0479">Metal-binding</keyword>
<feature type="compositionally biased region" description="Polar residues" evidence="2">
    <location>
        <begin position="192"/>
        <end position="208"/>
    </location>
</feature>
<dbReference type="EMBL" id="JARQWQ010000126">
    <property type="protein sequence ID" value="KAK2549429.1"/>
    <property type="molecule type" value="Genomic_DNA"/>
</dbReference>
<sequence>MEAAERQAKQIENDSRSEHVHTLEDHHHVPGKGKRGCCYRCGIEGHFARDPECKARSVTCSKCTKIGHLAKCCRTKVENNTKRGNVHQISEDDFAFSVQSDIRDIPTIDIELGGIQLEGVLVDSGSTCNVIDRETWETLKRKNIKCRSWKSNRKLYSYGSEEPLNTAEGVSYKRNVTELKKYLTGSEELDQQDTGQNVVTDRNANTGTPEVFTRPARLRKPPGYLKDYEFRRL</sequence>
<evidence type="ECO:0000256" key="2">
    <source>
        <dbReference type="SAM" id="MobiDB-lite"/>
    </source>
</evidence>
<feature type="region of interest" description="Disordered" evidence="2">
    <location>
        <begin position="1"/>
        <end position="33"/>
    </location>
</feature>
<organism evidence="4 5">
    <name type="scientific">Acropora cervicornis</name>
    <name type="common">Staghorn coral</name>
    <dbReference type="NCBI Taxonomy" id="6130"/>
    <lineage>
        <taxon>Eukaryota</taxon>
        <taxon>Metazoa</taxon>
        <taxon>Cnidaria</taxon>
        <taxon>Anthozoa</taxon>
        <taxon>Hexacorallia</taxon>
        <taxon>Scleractinia</taxon>
        <taxon>Astrocoeniina</taxon>
        <taxon>Acroporidae</taxon>
        <taxon>Acropora</taxon>
    </lineage>
</organism>
<dbReference type="SMART" id="SM00343">
    <property type="entry name" value="ZnF_C2HC"/>
    <property type="match status" value="2"/>
</dbReference>
<proteinExistence type="predicted"/>
<keyword evidence="1" id="KW-0863">Zinc-finger</keyword>
<keyword evidence="5" id="KW-1185">Reference proteome</keyword>
<dbReference type="PROSITE" id="PS00141">
    <property type="entry name" value="ASP_PROTEASE"/>
    <property type="match status" value="1"/>
</dbReference>
<dbReference type="InterPro" id="IPR001878">
    <property type="entry name" value="Znf_CCHC"/>
</dbReference>
<protein>
    <recommendedName>
        <fullName evidence="3">CCHC-type domain-containing protein</fullName>
    </recommendedName>
</protein>
<dbReference type="PROSITE" id="PS50158">
    <property type="entry name" value="ZF_CCHC"/>
    <property type="match status" value="1"/>
</dbReference>
<name>A0AAD9PUZ1_ACRCE</name>
<feature type="domain" description="CCHC-type" evidence="3">
    <location>
        <begin position="38"/>
        <end position="50"/>
    </location>
</feature>
<gene>
    <name evidence="4" type="ORF">P5673_030103</name>
</gene>
<keyword evidence="1" id="KW-0862">Zinc</keyword>
<dbReference type="Pfam" id="PF00098">
    <property type="entry name" value="zf-CCHC"/>
    <property type="match status" value="1"/>
</dbReference>
<evidence type="ECO:0000259" key="3">
    <source>
        <dbReference type="PROSITE" id="PS50158"/>
    </source>
</evidence>
<dbReference type="GO" id="GO:0004190">
    <property type="term" value="F:aspartic-type endopeptidase activity"/>
    <property type="evidence" value="ECO:0007669"/>
    <property type="project" value="InterPro"/>
</dbReference>
<dbReference type="Gene3D" id="4.10.60.10">
    <property type="entry name" value="Zinc finger, CCHC-type"/>
    <property type="match status" value="1"/>
</dbReference>
<feature type="region of interest" description="Disordered" evidence="2">
    <location>
        <begin position="190"/>
        <end position="218"/>
    </location>
</feature>
<dbReference type="GO" id="GO:0003676">
    <property type="term" value="F:nucleic acid binding"/>
    <property type="evidence" value="ECO:0007669"/>
    <property type="project" value="InterPro"/>
</dbReference>
<evidence type="ECO:0000313" key="5">
    <source>
        <dbReference type="Proteomes" id="UP001249851"/>
    </source>
</evidence>
<comment type="caution">
    <text evidence="4">The sequence shown here is derived from an EMBL/GenBank/DDBJ whole genome shotgun (WGS) entry which is preliminary data.</text>
</comment>
<evidence type="ECO:0000313" key="4">
    <source>
        <dbReference type="EMBL" id="KAK2549429.1"/>
    </source>
</evidence>
<reference evidence="4" key="1">
    <citation type="journal article" date="2023" name="G3 (Bethesda)">
        <title>Whole genome assembly and annotation of the endangered Caribbean coral Acropora cervicornis.</title>
        <authorList>
            <person name="Selwyn J.D."/>
            <person name="Vollmer S.V."/>
        </authorList>
    </citation>
    <scope>NUCLEOTIDE SEQUENCE</scope>
    <source>
        <strain evidence="4">K2</strain>
    </source>
</reference>
<dbReference type="GO" id="GO:0006508">
    <property type="term" value="P:proteolysis"/>
    <property type="evidence" value="ECO:0007669"/>
    <property type="project" value="InterPro"/>
</dbReference>
<dbReference type="SUPFAM" id="SSF57756">
    <property type="entry name" value="Retrovirus zinc finger-like domains"/>
    <property type="match status" value="1"/>
</dbReference>
<dbReference type="Proteomes" id="UP001249851">
    <property type="component" value="Unassembled WGS sequence"/>
</dbReference>
<accession>A0AAD9PUZ1</accession>
<dbReference type="InterPro" id="IPR036875">
    <property type="entry name" value="Znf_CCHC_sf"/>
</dbReference>
<reference evidence="4" key="2">
    <citation type="journal article" date="2023" name="Science">
        <title>Genomic signatures of disease resistance in endangered staghorn corals.</title>
        <authorList>
            <person name="Vollmer S.V."/>
            <person name="Selwyn J.D."/>
            <person name="Despard B.A."/>
            <person name="Roesel C.L."/>
        </authorList>
    </citation>
    <scope>NUCLEOTIDE SEQUENCE</scope>
    <source>
        <strain evidence="4">K2</strain>
    </source>
</reference>
<evidence type="ECO:0000256" key="1">
    <source>
        <dbReference type="PROSITE-ProRule" id="PRU00047"/>
    </source>
</evidence>
<dbReference type="AlphaFoldDB" id="A0AAD9PUZ1"/>